<name>A0A9P1MAI0_9PEZI</name>
<dbReference type="EMBL" id="CALLCH030000015">
    <property type="protein sequence ID" value="CAI4216264.1"/>
    <property type="molecule type" value="Genomic_DNA"/>
</dbReference>
<feature type="region of interest" description="Disordered" evidence="1">
    <location>
        <begin position="532"/>
        <end position="553"/>
    </location>
</feature>
<dbReference type="Proteomes" id="UP000838763">
    <property type="component" value="Unassembled WGS sequence"/>
</dbReference>
<organism evidence="3 4">
    <name type="scientific">Parascedosporium putredinis</name>
    <dbReference type="NCBI Taxonomy" id="1442378"/>
    <lineage>
        <taxon>Eukaryota</taxon>
        <taxon>Fungi</taxon>
        <taxon>Dikarya</taxon>
        <taxon>Ascomycota</taxon>
        <taxon>Pezizomycotina</taxon>
        <taxon>Sordariomycetes</taxon>
        <taxon>Hypocreomycetidae</taxon>
        <taxon>Microascales</taxon>
        <taxon>Microascaceae</taxon>
        <taxon>Parascedosporium</taxon>
    </lineage>
</organism>
<feature type="region of interest" description="Disordered" evidence="1">
    <location>
        <begin position="14"/>
        <end position="39"/>
    </location>
</feature>
<dbReference type="GO" id="GO:0006270">
    <property type="term" value="P:DNA replication initiation"/>
    <property type="evidence" value="ECO:0007669"/>
    <property type="project" value="InterPro"/>
</dbReference>
<dbReference type="OrthoDB" id="5395343at2759"/>
<feature type="region of interest" description="Disordered" evidence="1">
    <location>
        <begin position="610"/>
        <end position="658"/>
    </location>
</feature>
<protein>
    <recommendedName>
        <fullName evidence="2">DNA replication regulator Sld3 C-terminal domain-containing protein</fullName>
    </recommendedName>
</protein>
<dbReference type="AlphaFoldDB" id="A0A9P1MAI0"/>
<accession>A0A9P1MAI0</accession>
<feature type="region of interest" description="Disordered" evidence="1">
    <location>
        <begin position="113"/>
        <end position="145"/>
    </location>
</feature>
<sequence>MVVDTVSRVLTPASATSLNHETSRDAVSSRKRKRDSSAMEDLLKPSIVLKGQPHPPKLLAKNAVLQPLMILPRSDLPLSYLDLISSCGDLTPSRFYESHVRILDLENRRVSTLPTLGEGTMTPPRTSAEAPGHSPRDSLRPSLSTLGGDSFASSQLLPASPAPPCSLPPPPPSGEELLENIRTQYLDALYRSKGSLAYFPKALSHAREQIVRSWWLSSKPDLTEGEAAISESQIKSYISLLRSRETQLQLILVLETLALEPLVATVETSETQLPGLQMSIEAEEPKKKKGKEQNFIDLAEMHADLLCIWQSTISDEIRLLQDTQIPDQVREGQQVQKASSEPMKDFCVDIIMPFFSARLPELCDSLNRTLGGPIILASPPKSSKPTKPKSVATKQPKPGAVAKRPLLAKDARSLQRAFSNDQLQRDRRSMSRGPSRAVAALLSATETAIPGLKTETSDSHLLMNIPRIKSDCGLFKSARAGSLSGSNSVSGDDPKVKKKAMVEAELQDAIAALRKPNRQLAGASVMAAAEKRVTGSLSQTRKSKKPVRHTPSDQVKIKATPLHSRKSFRDALQSSVSPAFDAIGSTPARTSRVDMLDATPIAPTSAIASTPVRRTVSSAPEHGEEQSILQSSPLMPRRAAPSQHLTVPGTGSSRSADLSGIRSLKDIFRTPVKPKASLPQTVEAKANEKPAAAEKMSVYERLGWDNEFDDL</sequence>
<dbReference type="Pfam" id="PF08639">
    <property type="entry name" value="Sld3_STD"/>
    <property type="match status" value="1"/>
</dbReference>
<keyword evidence="4" id="KW-1185">Reference proteome</keyword>
<evidence type="ECO:0000313" key="3">
    <source>
        <dbReference type="EMBL" id="CAI4216264.1"/>
    </source>
</evidence>
<dbReference type="PANTHER" id="PTHR28067">
    <property type="entry name" value="DNA REPLICATION REGULATOR SLD3"/>
    <property type="match status" value="1"/>
</dbReference>
<evidence type="ECO:0000259" key="2">
    <source>
        <dbReference type="Pfam" id="PF08639"/>
    </source>
</evidence>
<feature type="region of interest" description="Disordered" evidence="1">
    <location>
        <begin position="374"/>
        <end position="437"/>
    </location>
</feature>
<evidence type="ECO:0000256" key="1">
    <source>
        <dbReference type="SAM" id="MobiDB-lite"/>
    </source>
</evidence>
<feature type="domain" description="DNA replication regulator Sld3 C-terminal" evidence="2">
    <location>
        <begin position="207"/>
        <end position="620"/>
    </location>
</feature>
<dbReference type="InterPro" id="IPR013948">
    <property type="entry name" value="DNA_replication_reg_Sld3_C"/>
</dbReference>
<feature type="compositionally biased region" description="Polar residues" evidence="1">
    <location>
        <begin position="643"/>
        <end position="656"/>
    </location>
</feature>
<reference evidence="3" key="1">
    <citation type="submission" date="2022-11" db="EMBL/GenBank/DDBJ databases">
        <authorList>
            <person name="Scott C."/>
            <person name="Bruce N."/>
        </authorList>
    </citation>
    <scope>NUCLEOTIDE SEQUENCE</scope>
</reference>
<feature type="compositionally biased region" description="Low complexity" evidence="1">
    <location>
        <begin position="378"/>
        <end position="390"/>
    </location>
</feature>
<evidence type="ECO:0000313" key="4">
    <source>
        <dbReference type="Proteomes" id="UP000838763"/>
    </source>
</evidence>
<feature type="region of interest" description="Disordered" evidence="1">
    <location>
        <begin position="675"/>
        <end position="695"/>
    </location>
</feature>
<dbReference type="Gene3D" id="1.20.58.2130">
    <property type="match status" value="2"/>
</dbReference>
<dbReference type="PANTHER" id="PTHR28067:SF1">
    <property type="entry name" value="DNA REPLICATION REGULATOR SLD3"/>
    <property type="match status" value="1"/>
</dbReference>
<comment type="caution">
    <text evidence="3">The sequence shown here is derived from an EMBL/GenBank/DDBJ whole genome shotgun (WGS) entry which is preliminary data.</text>
</comment>
<dbReference type="GO" id="GO:0031261">
    <property type="term" value="C:DNA replication preinitiation complex"/>
    <property type="evidence" value="ECO:0007669"/>
    <property type="project" value="TreeGrafter"/>
</dbReference>
<dbReference type="InterPro" id="IPR042511">
    <property type="entry name" value="Sld3"/>
</dbReference>
<proteinExistence type="predicted"/>
<gene>
    <name evidence="3" type="ORF">PPNO1_LOCUS5922</name>
</gene>